<evidence type="ECO:0000313" key="2">
    <source>
        <dbReference type="Proteomes" id="UP000186817"/>
    </source>
</evidence>
<sequence>MVRVLNVDSTAVLSSPNDSGQLLYFVSVLPGLEGSLQSEAPAALQRRIVVGVWAVVAVGVEVLGRNALTGRTLVGVLEVEGWDLEVQVPEAGVELSLQEQLQAEEPLEEVAAAALNGTLQVLLLVEVVVQVVAGAAEMSHEGQPLQAPLVVAVEARMEACEVLQLQLLGMAWQLPLPGVVALQVLAVNVAARFQVSLLTASAGQPPVEATLSEHEMTRLALELKLMLCAWAVRFQTFRSLWRGSLEVKVPGEEPEGPGLGAVAEARGVQAVAGVQDWAEALALQVAAVEAGVHGVQVVLVEG</sequence>
<dbReference type="OrthoDB" id="10360431at2759"/>
<accession>A0A1Q9CV37</accession>
<dbReference type="EMBL" id="LSRX01000900">
    <property type="protein sequence ID" value="OLP86780.1"/>
    <property type="molecule type" value="Genomic_DNA"/>
</dbReference>
<protein>
    <submittedName>
        <fullName evidence="1">Uncharacterized protein</fullName>
    </submittedName>
</protein>
<gene>
    <name evidence="1" type="ORF">AK812_SmicGene32089</name>
</gene>
<proteinExistence type="predicted"/>
<reference evidence="1 2" key="1">
    <citation type="submission" date="2016-02" db="EMBL/GenBank/DDBJ databases">
        <title>Genome analysis of coral dinoflagellate symbionts highlights evolutionary adaptations to a symbiotic lifestyle.</title>
        <authorList>
            <person name="Aranda M."/>
            <person name="Li Y."/>
            <person name="Liew Y.J."/>
            <person name="Baumgarten S."/>
            <person name="Simakov O."/>
            <person name="Wilson M."/>
            <person name="Piel J."/>
            <person name="Ashoor H."/>
            <person name="Bougouffa S."/>
            <person name="Bajic V.B."/>
            <person name="Ryu T."/>
            <person name="Ravasi T."/>
            <person name="Bayer T."/>
            <person name="Micklem G."/>
            <person name="Kim H."/>
            <person name="Bhak J."/>
            <person name="Lajeunesse T.C."/>
            <person name="Voolstra C.R."/>
        </authorList>
    </citation>
    <scope>NUCLEOTIDE SEQUENCE [LARGE SCALE GENOMIC DNA]</scope>
    <source>
        <strain evidence="1 2">CCMP2467</strain>
    </source>
</reference>
<keyword evidence="2" id="KW-1185">Reference proteome</keyword>
<name>A0A1Q9CV37_SYMMI</name>
<dbReference type="Proteomes" id="UP000186817">
    <property type="component" value="Unassembled WGS sequence"/>
</dbReference>
<dbReference type="AlphaFoldDB" id="A0A1Q9CV37"/>
<comment type="caution">
    <text evidence="1">The sequence shown here is derived from an EMBL/GenBank/DDBJ whole genome shotgun (WGS) entry which is preliminary data.</text>
</comment>
<evidence type="ECO:0000313" key="1">
    <source>
        <dbReference type="EMBL" id="OLP86780.1"/>
    </source>
</evidence>
<organism evidence="1 2">
    <name type="scientific">Symbiodinium microadriaticum</name>
    <name type="common">Dinoflagellate</name>
    <name type="synonym">Zooxanthella microadriatica</name>
    <dbReference type="NCBI Taxonomy" id="2951"/>
    <lineage>
        <taxon>Eukaryota</taxon>
        <taxon>Sar</taxon>
        <taxon>Alveolata</taxon>
        <taxon>Dinophyceae</taxon>
        <taxon>Suessiales</taxon>
        <taxon>Symbiodiniaceae</taxon>
        <taxon>Symbiodinium</taxon>
    </lineage>
</organism>